<evidence type="ECO:0000313" key="3">
    <source>
        <dbReference type="Proteomes" id="UP001165124"/>
    </source>
</evidence>
<dbReference type="Proteomes" id="UP001165124">
    <property type="component" value="Unassembled WGS sequence"/>
</dbReference>
<name>A0A9W6PXY3_9ACTN</name>
<accession>A0A9W6PXY3</accession>
<proteinExistence type="predicted"/>
<feature type="region of interest" description="Disordered" evidence="1">
    <location>
        <begin position="1"/>
        <end position="70"/>
    </location>
</feature>
<evidence type="ECO:0000313" key="2">
    <source>
        <dbReference type="EMBL" id="GLW66445.1"/>
    </source>
</evidence>
<evidence type="ECO:0000256" key="1">
    <source>
        <dbReference type="SAM" id="MobiDB-lite"/>
    </source>
</evidence>
<feature type="compositionally biased region" description="Polar residues" evidence="1">
    <location>
        <begin position="1"/>
        <end position="16"/>
    </location>
</feature>
<organism evidence="2 3">
    <name type="scientific">Actinomadura rubrobrunea</name>
    <dbReference type="NCBI Taxonomy" id="115335"/>
    <lineage>
        <taxon>Bacteria</taxon>
        <taxon>Bacillati</taxon>
        <taxon>Actinomycetota</taxon>
        <taxon>Actinomycetes</taxon>
        <taxon>Streptosporangiales</taxon>
        <taxon>Thermomonosporaceae</taxon>
        <taxon>Actinomadura</taxon>
    </lineage>
</organism>
<gene>
    <name evidence="2" type="ORF">Arub01_46890</name>
</gene>
<keyword evidence="3" id="KW-1185">Reference proteome</keyword>
<dbReference type="EMBL" id="BSRZ01000014">
    <property type="protein sequence ID" value="GLW66445.1"/>
    <property type="molecule type" value="Genomic_DNA"/>
</dbReference>
<sequence length="70" mass="6664">MATAGNSSSKTVTPSGTAPAAGPDALPRPVRGAFEGGAAEADEDGAGEDGAGEKDCTRGGCDAAEETPAQ</sequence>
<protein>
    <submittedName>
        <fullName evidence="2">Uncharacterized protein</fullName>
    </submittedName>
</protein>
<comment type="caution">
    <text evidence="2">The sequence shown here is derived from an EMBL/GenBank/DDBJ whole genome shotgun (WGS) entry which is preliminary data.</text>
</comment>
<dbReference type="AlphaFoldDB" id="A0A9W6PXY3"/>
<reference evidence="2" key="1">
    <citation type="submission" date="2023-02" db="EMBL/GenBank/DDBJ databases">
        <title>Actinomadura rubrobrunea NBRC 14622.</title>
        <authorList>
            <person name="Ichikawa N."/>
            <person name="Sato H."/>
            <person name="Tonouchi N."/>
        </authorList>
    </citation>
    <scope>NUCLEOTIDE SEQUENCE</scope>
    <source>
        <strain evidence="2">NBRC 14622</strain>
    </source>
</reference>